<dbReference type="KEGG" id="vg:26628475"/>
<dbReference type="RefSeq" id="YP_009201252.1">
    <property type="nucleotide sequence ID" value="NC_028829.1"/>
</dbReference>
<name>A0A0D4DAR7_9CAUD</name>
<dbReference type="Pfam" id="PF14216">
    <property type="entry name" value="DUF4326"/>
    <property type="match status" value="1"/>
</dbReference>
<sequence>MIVNIAHHSFDVYIGRGTPFGNPFKSGIDGTRSEVIELYREWLRIQLQDDEFKKQFMQLKGKILGCHCKPKACHGDVILEELDRLSSPLNNFIG</sequence>
<protein>
    <recommendedName>
        <fullName evidence="1">DUF4326 domain-containing protein</fullName>
    </recommendedName>
</protein>
<reference evidence="2 3" key="1">
    <citation type="journal article" date="2016" name="Genom Data">
        <title>Complete genome sequence of a giant Vibrio phage ValKK3 infecting Vibrio alginolyticus.</title>
        <authorList>
            <person name="Lal T.M."/>
            <person name="Sano M."/>
            <person name="Hatai K."/>
            <person name="Ransangan J."/>
        </authorList>
    </citation>
    <scope>NUCLEOTIDE SEQUENCE [LARGE SCALE GENOMIC DNA]</scope>
</reference>
<proteinExistence type="predicted"/>
<dbReference type="InterPro" id="IPR025475">
    <property type="entry name" value="DUF4326"/>
</dbReference>
<keyword evidence="3" id="KW-1185">Reference proteome</keyword>
<organism evidence="2 3">
    <name type="scientific">Vibrio phage ValKK3</name>
    <dbReference type="NCBI Taxonomy" id="1610855"/>
    <lineage>
        <taxon>Viruses</taxon>
        <taxon>Duplodnaviria</taxon>
        <taxon>Heunggongvirae</taxon>
        <taxon>Uroviricota</taxon>
        <taxon>Caudoviricetes</taxon>
        <taxon>Pantevenvirales</taxon>
        <taxon>Straboviridae</taxon>
        <taxon>Schizotequatrovirus</taxon>
        <taxon>Schizotequatrovirus valkk3</taxon>
    </lineage>
</organism>
<evidence type="ECO:0000313" key="3">
    <source>
        <dbReference type="Proteomes" id="UP000202888"/>
    </source>
</evidence>
<evidence type="ECO:0000259" key="1">
    <source>
        <dbReference type="Pfam" id="PF14216"/>
    </source>
</evidence>
<feature type="domain" description="DUF4326" evidence="1">
    <location>
        <begin position="3"/>
        <end position="80"/>
    </location>
</feature>
<dbReference type="EMBL" id="KP671755">
    <property type="protein sequence ID" value="AJT60990.1"/>
    <property type="molecule type" value="Genomic_DNA"/>
</dbReference>
<accession>A0A0D4DAR7</accession>
<evidence type="ECO:0000313" key="2">
    <source>
        <dbReference type="EMBL" id="AJT60990.1"/>
    </source>
</evidence>
<dbReference type="GeneID" id="26628475"/>
<dbReference type="Proteomes" id="UP000202888">
    <property type="component" value="Segment"/>
</dbReference>
<dbReference type="OrthoDB" id="19153at10239"/>